<dbReference type="FunFam" id="1.10.1450.10:FF:000019">
    <property type="entry name" value="Tetraspanin"/>
    <property type="match status" value="1"/>
</dbReference>
<dbReference type="InterPro" id="IPR008952">
    <property type="entry name" value="Tetraspanin_EC2_sf"/>
</dbReference>
<gene>
    <name evidence="23" type="ORF">Zmor_009912</name>
</gene>
<evidence type="ECO:0000256" key="14">
    <source>
        <dbReference type="ARBA" id="ARBA00022989"/>
    </source>
</evidence>
<dbReference type="PANTHER" id="PTHR19282:SF544">
    <property type="entry name" value="TETRASPANIN"/>
    <property type="match status" value="1"/>
</dbReference>
<dbReference type="EMBL" id="JALNTZ010000003">
    <property type="protein sequence ID" value="KAJ3658154.1"/>
    <property type="molecule type" value="Genomic_DNA"/>
</dbReference>
<evidence type="ECO:0000256" key="11">
    <source>
        <dbReference type="ARBA" id="ARBA00022692"/>
    </source>
</evidence>
<keyword evidence="10" id="KW-0964">Secreted</keyword>
<evidence type="ECO:0000256" key="4">
    <source>
        <dbReference type="ARBA" id="ARBA00004613"/>
    </source>
</evidence>
<dbReference type="PRINTS" id="PR00259">
    <property type="entry name" value="TMFOUR"/>
</dbReference>
<comment type="subunit">
    <text evidence="21">Interacts with TIMP1 and ITGB1 and recruits TIMP1 to ITGB1. Interacts with CD9. Identified in a complex with CD9 and ITGB3. Interacts with PMEL. Interacts with KDR/VEGFR2; identified in a complex with ITGB1 and KDR/VEGFR2 and is required to recruit KDR to ITGB1 complexes. Interacts with SYT7.</text>
</comment>
<keyword evidence="9" id="KW-1003">Cell membrane</keyword>
<dbReference type="PANTHER" id="PTHR19282">
    <property type="entry name" value="TETRASPANIN"/>
    <property type="match status" value="1"/>
</dbReference>
<evidence type="ECO:0000256" key="8">
    <source>
        <dbReference type="ARBA" id="ARBA00022448"/>
    </source>
</evidence>
<dbReference type="PIRSF" id="PIRSF002419">
    <property type="entry name" value="Tetraspanin"/>
    <property type="match status" value="1"/>
</dbReference>
<dbReference type="GO" id="GO:0030154">
    <property type="term" value="P:cell differentiation"/>
    <property type="evidence" value="ECO:0007669"/>
    <property type="project" value="UniProtKB-ARBA"/>
</dbReference>
<comment type="subcellular location">
    <subcellularLocation>
        <location evidence="5">Cell membrane</location>
        <topology evidence="5">Multi-pass membrane protein</topology>
    </subcellularLocation>
    <subcellularLocation>
        <location evidence="3">Cell surface</location>
    </subcellularLocation>
    <subcellularLocation>
        <location evidence="1">Late endosome membrane</location>
        <topology evidence="1">Multi-pass membrane protein</topology>
    </subcellularLocation>
    <subcellularLocation>
        <location evidence="6">Lysosome membrane</location>
    </subcellularLocation>
    <subcellularLocation>
        <location evidence="2">Melanosome</location>
    </subcellularLocation>
    <subcellularLocation>
        <location evidence="22">Membrane</location>
        <topology evidence="22">Multi-pass membrane protein</topology>
    </subcellularLocation>
    <subcellularLocation>
        <location evidence="4">Secreted</location>
    </subcellularLocation>
</comment>
<keyword evidence="19" id="KW-0449">Lipoprotein</keyword>
<evidence type="ECO:0000256" key="7">
    <source>
        <dbReference type="ARBA" id="ARBA00006840"/>
    </source>
</evidence>
<evidence type="ECO:0000256" key="15">
    <source>
        <dbReference type="ARBA" id="ARBA00023136"/>
    </source>
</evidence>
<feature type="transmembrane region" description="Helical" evidence="22">
    <location>
        <begin position="21"/>
        <end position="39"/>
    </location>
</feature>
<evidence type="ECO:0000256" key="13">
    <source>
        <dbReference type="ARBA" id="ARBA00022927"/>
    </source>
</evidence>
<evidence type="ECO:0000256" key="3">
    <source>
        <dbReference type="ARBA" id="ARBA00004241"/>
    </source>
</evidence>
<keyword evidence="14 22" id="KW-1133">Transmembrane helix</keyword>
<feature type="transmembrane region" description="Helical" evidence="22">
    <location>
        <begin position="86"/>
        <end position="110"/>
    </location>
</feature>
<name>A0AA38IRI5_9CUCU</name>
<keyword evidence="11 22" id="KW-0812">Transmembrane</keyword>
<evidence type="ECO:0000256" key="1">
    <source>
        <dbReference type="ARBA" id="ARBA00004107"/>
    </source>
</evidence>
<reference evidence="23" key="1">
    <citation type="journal article" date="2023" name="G3 (Bethesda)">
        <title>Whole genome assemblies of Zophobas morio and Tenebrio molitor.</title>
        <authorList>
            <person name="Kaur S."/>
            <person name="Stinson S.A."/>
            <person name="diCenzo G.C."/>
        </authorList>
    </citation>
    <scope>NUCLEOTIDE SEQUENCE</scope>
    <source>
        <strain evidence="23">QUZm001</strain>
    </source>
</reference>
<dbReference type="InterPro" id="IPR000301">
    <property type="entry name" value="Tetraspanin_animals"/>
</dbReference>
<evidence type="ECO:0000256" key="17">
    <source>
        <dbReference type="ARBA" id="ARBA00023180"/>
    </source>
</evidence>
<evidence type="ECO:0000313" key="24">
    <source>
        <dbReference type="Proteomes" id="UP001168821"/>
    </source>
</evidence>
<dbReference type="GO" id="GO:0015031">
    <property type="term" value="P:protein transport"/>
    <property type="evidence" value="ECO:0007669"/>
    <property type="project" value="UniProtKB-KW"/>
</dbReference>
<sequence length="256" mass="28951">MGSKECCGVNFIKNILNVFNIFFLLAGLGVLGVAIWTMIDRYQYVTLLASLTYPIIVYFLLSAGGLVILVAFMGCYAVLKENRILLVFYIFLLVLIFLIEAMVGILAYIYEENVQTELEMNLNHTFLTYYKVDDDKTAAVDFLQENFHCCGAVSFTDWKYSQWLQDEVTDNKVPDSCCKTVSDRCGTSDHPSNINYGGCLHRMAIHMEDHLFILSAVGLGICVLQIIGIILACKLYFKLKNLDLVEDNHLDRAAFL</sequence>
<dbReference type="Pfam" id="PF00335">
    <property type="entry name" value="Tetraspanin"/>
    <property type="match status" value="1"/>
</dbReference>
<dbReference type="Proteomes" id="UP001168821">
    <property type="component" value="Unassembled WGS sequence"/>
</dbReference>
<evidence type="ECO:0000256" key="12">
    <source>
        <dbReference type="ARBA" id="ARBA00022753"/>
    </source>
</evidence>
<evidence type="ECO:0000256" key="19">
    <source>
        <dbReference type="ARBA" id="ARBA00023288"/>
    </source>
</evidence>
<dbReference type="GO" id="GO:0005886">
    <property type="term" value="C:plasma membrane"/>
    <property type="evidence" value="ECO:0007669"/>
    <property type="project" value="UniProtKB-SubCell"/>
</dbReference>
<keyword evidence="12" id="KW-0967">Endosome</keyword>
<feature type="transmembrane region" description="Helical" evidence="22">
    <location>
        <begin position="51"/>
        <end position="79"/>
    </location>
</feature>
<evidence type="ECO:0000256" key="10">
    <source>
        <dbReference type="ARBA" id="ARBA00022525"/>
    </source>
</evidence>
<evidence type="ECO:0000256" key="9">
    <source>
        <dbReference type="ARBA" id="ARBA00022475"/>
    </source>
</evidence>
<dbReference type="GO" id="GO:0009986">
    <property type="term" value="C:cell surface"/>
    <property type="evidence" value="ECO:0007669"/>
    <property type="project" value="UniProtKB-SubCell"/>
</dbReference>
<keyword evidence="8" id="KW-0813">Transport</keyword>
<evidence type="ECO:0000256" key="6">
    <source>
        <dbReference type="ARBA" id="ARBA00004656"/>
    </source>
</evidence>
<proteinExistence type="inferred from homology"/>
<dbReference type="GO" id="GO:0031902">
    <property type="term" value="C:late endosome membrane"/>
    <property type="evidence" value="ECO:0007669"/>
    <property type="project" value="UniProtKB-SubCell"/>
</dbReference>
<protein>
    <recommendedName>
        <fullName evidence="22">Tetraspanin</fullName>
    </recommendedName>
</protein>
<evidence type="ECO:0000256" key="5">
    <source>
        <dbReference type="ARBA" id="ARBA00004651"/>
    </source>
</evidence>
<dbReference type="GO" id="GO:0005576">
    <property type="term" value="C:extracellular region"/>
    <property type="evidence" value="ECO:0007669"/>
    <property type="project" value="UniProtKB-SubCell"/>
</dbReference>
<evidence type="ECO:0000256" key="2">
    <source>
        <dbReference type="ARBA" id="ARBA00004223"/>
    </source>
</evidence>
<evidence type="ECO:0000256" key="18">
    <source>
        <dbReference type="ARBA" id="ARBA00023228"/>
    </source>
</evidence>
<dbReference type="AlphaFoldDB" id="A0AA38IRI5"/>
<feature type="transmembrane region" description="Helical" evidence="22">
    <location>
        <begin position="211"/>
        <end position="233"/>
    </location>
</feature>
<accession>A0AA38IRI5</accession>
<dbReference type="SUPFAM" id="SSF48652">
    <property type="entry name" value="Tetraspanin"/>
    <property type="match status" value="1"/>
</dbReference>
<evidence type="ECO:0000256" key="22">
    <source>
        <dbReference type="RuleBase" id="RU361218"/>
    </source>
</evidence>
<evidence type="ECO:0000256" key="21">
    <source>
        <dbReference type="ARBA" id="ARBA00046382"/>
    </source>
</evidence>
<keyword evidence="13" id="KW-0653">Protein transport</keyword>
<organism evidence="23 24">
    <name type="scientific">Zophobas morio</name>
    <dbReference type="NCBI Taxonomy" id="2755281"/>
    <lineage>
        <taxon>Eukaryota</taxon>
        <taxon>Metazoa</taxon>
        <taxon>Ecdysozoa</taxon>
        <taxon>Arthropoda</taxon>
        <taxon>Hexapoda</taxon>
        <taxon>Insecta</taxon>
        <taxon>Pterygota</taxon>
        <taxon>Neoptera</taxon>
        <taxon>Endopterygota</taxon>
        <taxon>Coleoptera</taxon>
        <taxon>Polyphaga</taxon>
        <taxon>Cucujiformia</taxon>
        <taxon>Tenebrionidae</taxon>
        <taxon>Zophobas</taxon>
    </lineage>
</organism>
<keyword evidence="24" id="KW-1185">Reference proteome</keyword>
<evidence type="ECO:0000256" key="20">
    <source>
        <dbReference type="ARBA" id="ARBA00043922"/>
    </source>
</evidence>
<dbReference type="Gene3D" id="1.10.1450.10">
    <property type="entry name" value="Tetraspanin"/>
    <property type="match status" value="1"/>
</dbReference>
<dbReference type="CDD" id="cd03155">
    <property type="entry name" value="CD151_like_LEL"/>
    <property type="match status" value="1"/>
</dbReference>
<evidence type="ECO:0000313" key="23">
    <source>
        <dbReference type="EMBL" id="KAJ3658154.1"/>
    </source>
</evidence>
<evidence type="ECO:0000256" key="16">
    <source>
        <dbReference type="ARBA" id="ARBA00023139"/>
    </source>
</evidence>
<keyword evidence="16" id="KW-0564">Palmitate</keyword>
<dbReference type="InterPro" id="IPR018499">
    <property type="entry name" value="Tetraspanin/Peripherin"/>
</dbReference>
<comment type="caution">
    <text evidence="23">The sequence shown here is derived from an EMBL/GenBank/DDBJ whole genome shotgun (WGS) entry which is preliminary data.</text>
</comment>
<comment type="similarity">
    <text evidence="7 22">Belongs to the tetraspanin (TM4SF) family.</text>
</comment>
<dbReference type="GO" id="GO:0005765">
    <property type="term" value="C:lysosomal membrane"/>
    <property type="evidence" value="ECO:0007669"/>
    <property type="project" value="UniProtKB-SubCell"/>
</dbReference>
<keyword evidence="15 22" id="KW-0472">Membrane</keyword>
<comment type="function">
    <text evidence="20">Functions as a cell surface receptor for TIMP1 and plays a role in the activation of cellular signaling cascades. Plays a role in the activation of ITGB1 and integrin signaling, leading to the activation of AKT, FAK/PTK2 and MAP kinases. Promotes cell survival, reorganization of the actin cytoskeleton, cell adhesion, spreading and migration, via its role in the activation of AKT and FAK/PTK2. Plays a role in VEGFA signaling via its role in regulating the internalization of KDR/VEGFR2. Plays a role in intracellular vesicular transport processes, and is required for normal trafficking of the PMEL luminal domain that is essential for the development and maturation of melanocytes. Plays a role in the adhesion of leukocytes onto endothelial cells via its role in the regulation of SELP trafficking. May play a role in mast cell degranulation in response to Ms4a2/FceRI stimulation, but not in mast cell degranulation in response to other stimuli.</text>
</comment>
<keyword evidence="17" id="KW-0325">Glycoprotein</keyword>
<keyword evidence="18" id="KW-0458">Lysosome</keyword>